<evidence type="ECO:0000313" key="3">
    <source>
        <dbReference type="Proteomes" id="UP000267029"/>
    </source>
</evidence>
<evidence type="ECO:0000313" key="4">
    <source>
        <dbReference type="WBParaSite" id="MCOS_0001059001-mRNA-1"/>
    </source>
</evidence>
<sequence>MIGISTAAPTRRQNWTRQTLVGAQVQAKVNKNPCQKNNRRRRRRHLYFRPSQRQRLLSWAMRTKMPIGASLTSSEMPKPTGIRQTRLPKPAPPTGWVCSSDSPNQLQSLFRRSYSTEIRHHYWSKLVMCDRSSTALRHPDSSAIGNYVHCYDSSRNLCFVVCQVQSAPFDMGFLLSTWECPCLVSAVAVTRLQSGEASIPDAAPSPARLTVVYAIVLAHSQDVGGRVCVCSVTALRRLPPLSSSLP</sequence>
<gene>
    <name evidence="2" type="ORF">MCOS_LOCUS10591</name>
</gene>
<dbReference type="WBParaSite" id="MCOS_0001059001-mRNA-1">
    <property type="protein sequence ID" value="MCOS_0001059001-mRNA-1"/>
    <property type="gene ID" value="MCOS_0001059001"/>
</dbReference>
<accession>A0A0R3URT5</accession>
<evidence type="ECO:0000256" key="1">
    <source>
        <dbReference type="SAM" id="MobiDB-lite"/>
    </source>
</evidence>
<dbReference type="EMBL" id="UXSR01006766">
    <property type="protein sequence ID" value="VDD84588.1"/>
    <property type="molecule type" value="Genomic_DNA"/>
</dbReference>
<name>A0A0R3URT5_MESCO</name>
<dbReference type="AlphaFoldDB" id="A0A0R3URT5"/>
<protein>
    <submittedName>
        <fullName evidence="2 4">Uncharacterized protein</fullName>
    </submittedName>
</protein>
<feature type="region of interest" description="Disordered" evidence="1">
    <location>
        <begin position="70"/>
        <end position="97"/>
    </location>
</feature>
<reference evidence="4" key="1">
    <citation type="submission" date="2017-02" db="UniProtKB">
        <authorList>
            <consortium name="WormBaseParasite"/>
        </authorList>
    </citation>
    <scope>IDENTIFICATION</scope>
</reference>
<evidence type="ECO:0000313" key="2">
    <source>
        <dbReference type="EMBL" id="VDD84588.1"/>
    </source>
</evidence>
<dbReference type="Proteomes" id="UP000267029">
    <property type="component" value="Unassembled WGS sequence"/>
</dbReference>
<organism evidence="4">
    <name type="scientific">Mesocestoides corti</name>
    <name type="common">Flatworm</name>
    <dbReference type="NCBI Taxonomy" id="53468"/>
    <lineage>
        <taxon>Eukaryota</taxon>
        <taxon>Metazoa</taxon>
        <taxon>Spiralia</taxon>
        <taxon>Lophotrochozoa</taxon>
        <taxon>Platyhelminthes</taxon>
        <taxon>Cestoda</taxon>
        <taxon>Eucestoda</taxon>
        <taxon>Cyclophyllidea</taxon>
        <taxon>Mesocestoididae</taxon>
        <taxon>Mesocestoides</taxon>
    </lineage>
</organism>
<reference evidence="2 3" key="2">
    <citation type="submission" date="2018-10" db="EMBL/GenBank/DDBJ databases">
        <authorList>
            <consortium name="Pathogen Informatics"/>
        </authorList>
    </citation>
    <scope>NUCLEOTIDE SEQUENCE [LARGE SCALE GENOMIC DNA]</scope>
</reference>
<proteinExistence type="predicted"/>
<keyword evidence="3" id="KW-1185">Reference proteome</keyword>